<evidence type="ECO:0000313" key="3">
    <source>
        <dbReference type="Proteomes" id="UP000199202"/>
    </source>
</evidence>
<feature type="domain" description="IstB-like ATP-binding" evidence="1">
    <location>
        <begin position="24"/>
        <end position="73"/>
    </location>
</feature>
<gene>
    <name evidence="2" type="ORF">SAMN05421869_15444</name>
</gene>
<dbReference type="AlphaFoldDB" id="A0A1G9VUF5"/>
<evidence type="ECO:0000259" key="1">
    <source>
        <dbReference type="Pfam" id="PF01695"/>
    </source>
</evidence>
<organism evidence="2 3">
    <name type="scientific">Nonomuraea jiangxiensis</name>
    <dbReference type="NCBI Taxonomy" id="633440"/>
    <lineage>
        <taxon>Bacteria</taxon>
        <taxon>Bacillati</taxon>
        <taxon>Actinomycetota</taxon>
        <taxon>Actinomycetes</taxon>
        <taxon>Streptosporangiales</taxon>
        <taxon>Streptosporangiaceae</taxon>
        <taxon>Nonomuraea</taxon>
    </lineage>
</organism>
<dbReference type="InterPro" id="IPR002611">
    <property type="entry name" value="IstB_ATP-bd"/>
</dbReference>
<accession>A0A1G9VUF5</accession>
<protein>
    <submittedName>
        <fullName evidence="2">IstB-like ATP binding protein</fullName>
    </submittedName>
</protein>
<dbReference type="Pfam" id="PF01695">
    <property type="entry name" value="IstB_IS21"/>
    <property type="match status" value="1"/>
</dbReference>
<dbReference type="GO" id="GO:0005524">
    <property type="term" value="F:ATP binding"/>
    <property type="evidence" value="ECO:0007669"/>
    <property type="project" value="InterPro"/>
</dbReference>
<reference evidence="2 3" key="1">
    <citation type="submission" date="2016-10" db="EMBL/GenBank/DDBJ databases">
        <authorList>
            <person name="de Groot N.N."/>
        </authorList>
    </citation>
    <scope>NUCLEOTIDE SEQUENCE [LARGE SCALE GENOMIC DNA]</scope>
    <source>
        <strain evidence="2 3">CGMCC 4.6533</strain>
    </source>
</reference>
<dbReference type="Proteomes" id="UP000199202">
    <property type="component" value="Unassembled WGS sequence"/>
</dbReference>
<name>A0A1G9VUF5_9ACTN</name>
<dbReference type="EMBL" id="FNDJ01000054">
    <property type="protein sequence ID" value="SDM75621.1"/>
    <property type="molecule type" value="Genomic_DNA"/>
</dbReference>
<dbReference type="STRING" id="633440.SAMN05421869_15444"/>
<proteinExistence type="predicted"/>
<keyword evidence="3" id="KW-1185">Reference proteome</keyword>
<evidence type="ECO:0000313" key="2">
    <source>
        <dbReference type="EMBL" id="SDM75621.1"/>
    </source>
</evidence>
<sequence length="127" mass="14212">MRAANERGTGCNRWAAVHGGTGTLRRLKAADAIGRLGSKLRAYLRPQVLVLDEAGYLLLARDEANLVFQMSGRRRSRDRRYRLTRLARFCSAGSDDTGMTTTYCLIDILSLTMENLRRTAETQDGQC</sequence>
<dbReference type="RefSeq" id="WP_090947246.1">
    <property type="nucleotide sequence ID" value="NZ_FNDJ01000054.1"/>
</dbReference>
<dbReference type="OrthoDB" id="9773429at2"/>